<keyword evidence="2" id="KW-0274">FAD</keyword>
<protein>
    <submittedName>
        <fullName evidence="6">2-polyprenyl-6-methoxyphenol hydroxylase</fullName>
    </submittedName>
</protein>
<dbReference type="PANTHER" id="PTHR47178:SF5">
    <property type="entry name" value="FAD-BINDING DOMAIN-CONTAINING PROTEIN"/>
    <property type="match status" value="1"/>
</dbReference>
<evidence type="ECO:0000313" key="7">
    <source>
        <dbReference type="Proteomes" id="UP000192761"/>
    </source>
</evidence>
<dbReference type="PRINTS" id="PR00420">
    <property type="entry name" value="RNGMNOXGNASE"/>
</dbReference>
<dbReference type="OrthoDB" id="8591538at2"/>
<dbReference type="STRING" id="1121001.SAMN02745857_01725"/>
<organism evidence="6 7">
    <name type="scientific">Andreprevotia lacus DSM 23236</name>
    <dbReference type="NCBI Taxonomy" id="1121001"/>
    <lineage>
        <taxon>Bacteria</taxon>
        <taxon>Pseudomonadati</taxon>
        <taxon>Pseudomonadota</taxon>
        <taxon>Betaproteobacteria</taxon>
        <taxon>Neisseriales</taxon>
        <taxon>Chitinibacteraceae</taxon>
        <taxon>Andreprevotia</taxon>
    </lineage>
</organism>
<keyword evidence="3" id="KW-0560">Oxidoreductase</keyword>
<dbReference type="RefSeq" id="WP_084090400.1">
    <property type="nucleotide sequence ID" value="NZ_FWXD01000008.1"/>
</dbReference>
<sequence length="440" mass="47878">MQVIVIGGGTGGMCLAHGLKQAGVSVAVYERYANRADGLHGYRVGIDPTGNRALKQCLPAALFDLFLATCATAPKYFNVLTEQMKTTASFPLRGDHDAINSERSVSRSTLRQLLFTGMEDVVHFGKVFTHYVKHADGSITAYFADGSSARGDVLVAADGTHSAVRQQYLPHAKICETGITAIATKTPLTAQTRALLAPHLTQGLSLIFARGGLTGMLHVMTFPWNAPAQHRSAHCAAQLERWTKSQCTTEPDYINLSIWSSHSRFPEHTCNARGQALLDIVKPLTRQWSPELRQILALADPGSAFPLRIVTSSPIPPWPPGPVTLLGDAIHTMTPGQGVGANTALRDAALLSQELVAVAQRRKPLLAAIGDYEAQMRPYGFARVADSLNNNGTRADDPYYHPVLGRMTLHATRAYFKLTHVVPCLRSRFINSLYRYRGAS</sequence>
<feature type="domain" description="FAD-binding" evidence="5">
    <location>
        <begin position="318"/>
        <end position="363"/>
    </location>
</feature>
<dbReference type="GO" id="GO:0004497">
    <property type="term" value="F:monooxygenase activity"/>
    <property type="evidence" value="ECO:0007669"/>
    <property type="project" value="UniProtKB-KW"/>
</dbReference>
<evidence type="ECO:0000256" key="3">
    <source>
        <dbReference type="ARBA" id="ARBA00023002"/>
    </source>
</evidence>
<evidence type="ECO:0000256" key="1">
    <source>
        <dbReference type="ARBA" id="ARBA00022630"/>
    </source>
</evidence>
<dbReference type="SUPFAM" id="SSF51905">
    <property type="entry name" value="FAD/NAD(P)-binding domain"/>
    <property type="match status" value="1"/>
</dbReference>
<evidence type="ECO:0000313" key="6">
    <source>
        <dbReference type="EMBL" id="SMC23881.1"/>
    </source>
</evidence>
<dbReference type="PANTHER" id="PTHR47178">
    <property type="entry name" value="MONOOXYGENASE, FAD-BINDING"/>
    <property type="match status" value="1"/>
</dbReference>
<keyword evidence="1" id="KW-0285">Flavoprotein</keyword>
<dbReference type="InterPro" id="IPR002938">
    <property type="entry name" value="FAD-bd"/>
</dbReference>
<dbReference type="Gene3D" id="3.50.50.60">
    <property type="entry name" value="FAD/NAD(P)-binding domain"/>
    <property type="match status" value="1"/>
</dbReference>
<keyword evidence="4" id="KW-0503">Monooxygenase</keyword>
<keyword evidence="7" id="KW-1185">Reference proteome</keyword>
<evidence type="ECO:0000259" key="5">
    <source>
        <dbReference type="Pfam" id="PF01494"/>
    </source>
</evidence>
<dbReference type="AlphaFoldDB" id="A0A1W1XK09"/>
<evidence type="ECO:0000256" key="4">
    <source>
        <dbReference type="ARBA" id="ARBA00023033"/>
    </source>
</evidence>
<dbReference type="EMBL" id="FWXD01000008">
    <property type="protein sequence ID" value="SMC23881.1"/>
    <property type="molecule type" value="Genomic_DNA"/>
</dbReference>
<dbReference type="InterPro" id="IPR036188">
    <property type="entry name" value="FAD/NAD-bd_sf"/>
</dbReference>
<dbReference type="Pfam" id="PF01494">
    <property type="entry name" value="FAD_binding_3"/>
    <property type="match status" value="1"/>
</dbReference>
<dbReference type="GO" id="GO:0071949">
    <property type="term" value="F:FAD binding"/>
    <property type="evidence" value="ECO:0007669"/>
    <property type="project" value="InterPro"/>
</dbReference>
<name>A0A1W1XK09_9NEIS</name>
<accession>A0A1W1XK09</accession>
<proteinExistence type="predicted"/>
<evidence type="ECO:0000256" key="2">
    <source>
        <dbReference type="ARBA" id="ARBA00022827"/>
    </source>
</evidence>
<reference evidence="6 7" key="1">
    <citation type="submission" date="2017-04" db="EMBL/GenBank/DDBJ databases">
        <authorList>
            <person name="Afonso C.L."/>
            <person name="Miller P.J."/>
            <person name="Scott M.A."/>
            <person name="Spackman E."/>
            <person name="Goraichik I."/>
            <person name="Dimitrov K.M."/>
            <person name="Suarez D.L."/>
            <person name="Swayne D.E."/>
        </authorList>
    </citation>
    <scope>NUCLEOTIDE SEQUENCE [LARGE SCALE GENOMIC DNA]</scope>
    <source>
        <strain evidence="6 7">DSM 23236</strain>
    </source>
</reference>
<dbReference type="Proteomes" id="UP000192761">
    <property type="component" value="Unassembled WGS sequence"/>
</dbReference>
<gene>
    <name evidence="6" type="ORF">SAMN02745857_01725</name>
</gene>